<dbReference type="OrthoDB" id="445301at2759"/>
<dbReference type="PANTHER" id="PTHR13304:SF0">
    <property type="entry name" value="GLYCOSYLPHOSPHATIDYLINOSITOL ANCHOR ATTACHMENT 1 PROTEIN"/>
    <property type="match status" value="1"/>
</dbReference>
<evidence type="ECO:0000256" key="1">
    <source>
        <dbReference type="SAM" id="Phobius"/>
    </source>
</evidence>
<dbReference type="eggNOG" id="KOG3566">
    <property type="taxonomic scope" value="Eukaryota"/>
</dbReference>
<dbReference type="GO" id="GO:0042765">
    <property type="term" value="C:GPI-anchor transamidase complex"/>
    <property type="evidence" value="ECO:0007669"/>
    <property type="project" value="InterPro"/>
</dbReference>
<dbReference type="PANTHER" id="PTHR13304">
    <property type="entry name" value="GLYCOSYLPHOSPHATIDYLINOSITOL ANCHOR ATTACHMENT 1 PROTEIN"/>
    <property type="match status" value="1"/>
</dbReference>
<dbReference type="STRING" id="461836.A0A0L0DUZ7"/>
<dbReference type="Pfam" id="PF04114">
    <property type="entry name" value="Gaa1"/>
    <property type="match status" value="1"/>
</dbReference>
<feature type="transmembrane region" description="Helical" evidence="1">
    <location>
        <begin position="601"/>
        <end position="625"/>
    </location>
</feature>
<feature type="transmembrane region" description="Helical" evidence="1">
    <location>
        <begin position="432"/>
        <end position="452"/>
    </location>
</feature>
<dbReference type="InterPro" id="IPR007246">
    <property type="entry name" value="Gaa1"/>
</dbReference>
<keyword evidence="1" id="KW-0472">Membrane</keyword>
<dbReference type="Proteomes" id="UP000054408">
    <property type="component" value="Unassembled WGS sequence"/>
</dbReference>
<keyword evidence="1" id="KW-1133">Transmembrane helix</keyword>
<dbReference type="AlphaFoldDB" id="A0A0L0DUZ7"/>
<evidence type="ECO:0000313" key="3">
    <source>
        <dbReference type="Proteomes" id="UP000054408"/>
    </source>
</evidence>
<feature type="transmembrane region" description="Helical" evidence="1">
    <location>
        <begin position="554"/>
        <end position="581"/>
    </location>
</feature>
<accession>A0A0L0DUZ7</accession>
<name>A0A0L0DUZ7_THETB</name>
<evidence type="ECO:0000313" key="2">
    <source>
        <dbReference type="EMBL" id="KNC56050.1"/>
    </source>
</evidence>
<dbReference type="GO" id="GO:0016255">
    <property type="term" value="P:attachment of GPI anchor to protein"/>
    <property type="evidence" value="ECO:0007669"/>
    <property type="project" value="TreeGrafter"/>
</dbReference>
<gene>
    <name evidence="2" type="ORF">AMSG_02062</name>
</gene>
<dbReference type="OMA" id="GGQMGID"/>
<dbReference type="GeneID" id="25561773"/>
<organism evidence="2 3">
    <name type="scientific">Thecamonas trahens ATCC 50062</name>
    <dbReference type="NCBI Taxonomy" id="461836"/>
    <lineage>
        <taxon>Eukaryota</taxon>
        <taxon>Apusozoa</taxon>
        <taxon>Apusomonadida</taxon>
        <taxon>Apusomonadidae</taxon>
        <taxon>Thecamonas</taxon>
    </lineage>
</organism>
<reference evidence="2 3" key="1">
    <citation type="submission" date="2010-05" db="EMBL/GenBank/DDBJ databases">
        <title>The Genome Sequence of Thecamonas trahens ATCC 50062.</title>
        <authorList>
            <consortium name="The Broad Institute Genome Sequencing Platform"/>
            <person name="Russ C."/>
            <person name="Cuomo C."/>
            <person name="Shea T."/>
            <person name="Young S.K."/>
            <person name="Zeng Q."/>
            <person name="Koehrsen M."/>
            <person name="Haas B."/>
            <person name="Borodovsky M."/>
            <person name="Guigo R."/>
            <person name="Alvarado L."/>
            <person name="Berlin A."/>
            <person name="Bochicchio J."/>
            <person name="Borenstein D."/>
            <person name="Chapman S."/>
            <person name="Chen Z."/>
            <person name="Freedman E."/>
            <person name="Gellesch M."/>
            <person name="Goldberg J."/>
            <person name="Griggs A."/>
            <person name="Gujja S."/>
            <person name="Heilman E."/>
            <person name="Heiman D."/>
            <person name="Hepburn T."/>
            <person name="Howarth C."/>
            <person name="Jen D."/>
            <person name="Larson L."/>
            <person name="Mehta T."/>
            <person name="Park D."/>
            <person name="Pearson M."/>
            <person name="Roberts A."/>
            <person name="Saif S."/>
            <person name="Shenoy N."/>
            <person name="Sisk P."/>
            <person name="Stolte C."/>
            <person name="Sykes S."/>
            <person name="Thomson T."/>
            <person name="Walk T."/>
            <person name="White J."/>
            <person name="Yandava C."/>
            <person name="Burger G."/>
            <person name="Gray M.W."/>
            <person name="Holland P.W.H."/>
            <person name="King N."/>
            <person name="Lang F.B.F."/>
            <person name="Roger A.J."/>
            <person name="Ruiz-Trillo I."/>
            <person name="Lander E."/>
            <person name="Nusbaum C."/>
        </authorList>
    </citation>
    <scope>NUCLEOTIDE SEQUENCE [LARGE SCALE GENOMIC DNA]</scope>
    <source>
        <strain evidence="2 3">ATCC 50062</strain>
    </source>
</reference>
<keyword evidence="3" id="KW-1185">Reference proteome</keyword>
<keyword evidence="1" id="KW-0812">Transmembrane</keyword>
<dbReference type="RefSeq" id="XP_013761094.1">
    <property type="nucleotide sequence ID" value="XM_013905640.1"/>
</dbReference>
<sequence length="626" mass="64962">MGLASRRCLRAAIRATFASPLPALLALVVGLTWVALVPGLLNSTYVDENALLPNAGATTLSRGDVDRALASLRPTLALGPDAASPAHAALGSALATALATRLGVRFYSHGYALHAPRAADGSMWAGANVYGVYTPPRADGKEAIVITTALPLADWDAFLASTPSASLDDAAARPGGAVGLEALVVVAQAVQDARWMSRSLIVVLTDAPAWVADHRPQLALPPNLARSIGLQAWMDAYYAAGPAVDGHLRYDALHARAGALLAVLGIELPDTGVASWAMDVVGIDGLLPNMDLVNVVVQVANHRGSAVAYPSPRAELVPYLRALVHVAGMTSYHARILCNVFSFLAVQAASVPRAATGVVAAHAVPALSLVAVPKEVTGGSADLALLTTDITLAANTLLATLRSLSNLLESLHASFRLYVLGTERLFISYGDYVWPLACVVATALLAAIAAYLRVSAGIFAFSRSGGLRQLALSVLCVWTSVHAVPVLVLAFLPQLHHLAHALVPPLFASVAALAFAAGAVWLTALVALPAVVATLSPPSHLFWLSIKCIMLLEAVWVIVCGSLLNLGLSAVFALVLCLLYVPTGPFVPPSDAGPARTAISWLLNALQLVVMVTSSPPVVLAASLLL</sequence>
<feature type="transmembrane region" description="Helical" evidence="1">
    <location>
        <begin position="472"/>
        <end position="494"/>
    </location>
</feature>
<feature type="transmembrane region" description="Helical" evidence="1">
    <location>
        <begin position="506"/>
        <end position="533"/>
    </location>
</feature>
<feature type="transmembrane region" description="Helical" evidence="1">
    <location>
        <begin position="21"/>
        <end position="41"/>
    </location>
</feature>
<dbReference type="EMBL" id="GL349440">
    <property type="protein sequence ID" value="KNC56050.1"/>
    <property type="molecule type" value="Genomic_DNA"/>
</dbReference>
<protein>
    <submittedName>
        <fullName evidence="2">Glycosylphosphatidylinositol anchor attachment 1 protein</fullName>
    </submittedName>
</protein>
<proteinExistence type="predicted"/>